<dbReference type="Proteomes" id="UP001139000">
    <property type="component" value="Unassembled WGS sequence"/>
</dbReference>
<evidence type="ECO:0000313" key="1">
    <source>
        <dbReference type="EMBL" id="MCF0059959.1"/>
    </source>
</evidence>
<accession>A0A9X1PH85</accession>
<keyword evidence="2" id="KW-1185">Reference proteome</keyword>
<dbReference type="RefSeq" id="WP_234652312.1">
    <property type="nucleotide sequence ID" value="NZ_CP094997.1"/>
</dbReference>
<comment type="caution">
    <text evidence="1">The sequence shown here is derived from an EMBL/GenBank/DDBJ whole genome shotgun (WGS) entry which is preliminary data.</text>
</comment>
<protein>
    <recommendedName>
        <fullName evidence="3">Terminase small subunit</fullName>
    </recommendedName>
</protein>
<evidence type="ECO:0008006" key="3">
    <source>
        <dbReference type="Google" id="ProtNLM"/>
    </source>
</evidence>
<organism evidence="1 2">
    <name type="scientific">Dyadobacter chenwenxiniae</name>
    <dbReference type="NCBI Taxonomy" id="2906456"/>
    <lineage>
        <taxon>Bacteria</taxon>
        <taxon>Pseudomonadati</taxon>
        <taxon>Bacteroidota</taxon>
        <taxon>Cytophagia</taxon>
        <taxon>Cytophagales</taxon>
        <taxon>Spirosomataceae</taxon>
        <taxon>Dyadobacter</taxon>
    </lineage>
</organism>
<sequence>MLGFTDRELAAFFEVQGSTLNNWKVDHPEFLEAVHAGKHIADAEVAASFYKKATGYRYEEVTYEKIIIKDGEGFLTEGDADDDGITVDPFKKKVVVREIAPDAGAALNWLKNRQPKKWRDKQEIDHTSAGEKISPTVIVFKDGNGSSSE</sequence>
<gene>
    <name evidence="1" type="ORF">LXM26_00530</name>
</gene>
<evidence type="ECO:0000313" key="2">
    <source>
        <dbReference type="Proteomes" id="UP001139000"/>
    </source>
</evidence>
<dbReference type="AlphaFoldDB" id="A0A9X1PH85"/>
<dbReference type="EMBL" id="JAJTTC010000001">
    <property type="protein sequence ID" value="MCF0059959.1"/>
    <property type="molecule type" value="Genomic_DNA"/>
</dbReference>
<proteinExistence type="predicted"/>
<name>A0A9X1PH85_9BACT</name>
<reference evidence="1" key="1">
    <citation type="submission" date="2021-12" db="EMBL/GenBank/DDBJ databases">
        <title>Novel species in genus Dyadobacter.</title>
        <authorList>
            <person name="Ma C."/>
        </authorList>
    </citation>
    <scope>NUCLEOTIDE SEQUENCE</scope>
    <source>
        <strain evidence="1">LJ419</strain>
    </source>
</reference>